<feature type="chain" id="PRO_5046220707" evidence="1">
    <location>
        <begin position="29"/>
        <end position="107"/>
    </location>
</feature>
<evidence type="ECO:0000313" key="3">
    <source>
        <dbReference type="Proteomes" id="UP001305815"/>
    </source>
</evidence>
<feature type="signal peptide" evidence="1">
    <location>
        <begin position="1"/>
        <end position="28"/>
    </location>
</feature>
<dbReference type="RefSeq" id="WP_316264542.1">
    <property type="nucleotide sequence ID" value="NZ_AP027742.1"/>
</dbReference>
<name>A0ABN6YW04_9FIRM</name>
<dbReference type="EMBL" id="AP027742">
    <property type="protein sequence ID" value="BDZ77494.1"/>
    <property type="molecule type" value="Genomic_DNA"/>
</dbReference>
<dbReference type="Proteomes" id="UP001305815">
    <property type="component" value="Chromosome"/>
</dbReference>
<evidence type="ECO:0000313" key="2">
    <source>
        <dbReference type="EMBL" id="BDZ77494.1"/>
    </source>
</evidence>
<protein>
    <submittedName>
        <fullName evidence="2">Uncharacterized protein</fullName>
    </submittedName>
</protein>
<organism evidence="2 3">
    <name type="scientific">Claveliimonas bilis</name>
    <dbReference type="NCBI Taxonomy" id="3028070"/>
    <lineage>
        <taxon>Bacteria</taxon>
        <taxon>Bacillati</taxon>
        <taxon>Bacillota</taxon>
        <taxon>Clostridia</taxon>
        <taxon>Lachnospirales</taxon>
        <taxon>Lachnospiraceae</taxon>
        <taxon>Claveliimonas</taxon>
    </lineage>
</organism>
<keyword evidence="3" id="KW-1185">Reference proteome</keyword>
<sequence>MKRKMNRTVVGILTAAAVLTLGTASTFAAGAEYGKNPVNTGGDGVCRYIGNACRYIDADNDGICDNSGKNQLCREKCNENFIDADGDGICDNYGAKHGRGFRGCHNK</sequence>
<gene>
    <name evidence="2" type="ORF">Lac1_16770</name>
</gene>
<keyword evidence="1" id="KW-0732">Signal</keyword>
<reference evidence="3" key="1">
    <citation type="journal article" date="2023" name="Int. J. Syst. Evol. Microbiol.">
        <title>Claveliimonas bilis gen. nov., sp. nov., deoxycholic acid-producing bacteria isolated from human faeces, and reclassification of Sellimonas monacensis Zenner et al. 2021 as Claveliimonas monacensis comb. nov.</title>
        <authorList>
            <person name="Hisatomi A."/>
            <person name="Kastawa N.W.E.P.G."/>
            <person name="Song I."/>
            <person name="Ohkuma M."/>
            <person name="Fukiya S."/>
            <person name="Sakamoto M."/>
        </authorList>
    </citation>
    <scope>NUCLEOTIDE SEQUENCE [LARGE SCALE GENOMIC DNA]</scope>
    <source>
        <strain evidence="3">12BBH14</strain>
    </source>
</reference>
<proteinExistence type="predicted"/>
<accession>A0ABN6YW04</accession>
<evidence type="ECO:0000256" key="1">
    <source>
        <dbReference type="SAM" id="SignalP"/>
    </source>
</evidence>